<dbReference type="HAMAP" id="MF_00365">
    <property type="entry name" value="RecF"/>
    <property type="match status" value="1"/>
</dbReference>
<dbReference type="InterPro" id="IPR001238">
    <property type="entry name" value="DNA-binding_RecF"/>
</dbReference>
<evidence type="ECO:0000256" key="6">
    <source>
        <dbReference type="ARBA" id="ARBA00023125"/>
    </source>
</evidence>
<evidence type="ECO:0000256" key="7">
    <source>
        <dbReference type="ARBA" id="ARBA00023204"/>
    </source>
</evidence>
<proteinExistence type="inferred from homology"/>
<dbReference type="PANTHER" id="PTHR32182:SF0">
    <property type="entry name" value="DNA REPLICATION AND REPAIR PROTEIN RECF"/>
    <property type="match status" value="1"/>
</dbReference>
<keyword evidence="4 8" id="KW-0227">DNA damage</keyword>
<feature type="domain" description="Rad50/SbcC-type AAA" evidence="9">
    <location>
        <begin position="8"/>
        <end position="83"/>
    </location>
</feature>
<dbReference type="GO" id="GO:0006260">
    <property type="term" value="P:DNA replication"/>
    <property type="evidence" value="ECO:0007669"/>
    <property type="project" value="UniProtKB-UniRule"/>
</dbReference>
<dbReference type="AlphaFoldDB" id="A0A6J4Q571"/>
<keyword evidence="6 8" id="KW-0238">DNA-binding</keyword>
<dbReference type="InterPro" id="IPR018078">
    <property type="entry name" value="DNA-binding_RecF_CS"/>
</dbReference>
<protein>
    <recommendedName>
        <fullName evidence="8">DNA replication and repair protein RecF</fullName>
    </recommendedName>
</protein>
<evidence type="ECO:0000256" key="4">
    <source>
        <dbReference type="ARBA" id="ARBA00022763"/>
    </source>
</evidence>
<dbReference type="InterPro" id="IPR042174">
    <property type="entry name" value="RecF_2"/>
</dbReference>
<name>A0A6J4Q571_9ACTN</name>
<evidence type="ECO:0000256" key="3">
    <source>
        <dbReference type="ARBA" id="ARBA00022741"/>
    </source>
</evidence>
<keyword evidence="8" id="KW-0742">SOS response</keyword>
<keyword evidence="3 8" id="KW-0547">Nucleotide-binding</keyword>
<dbReference type="PROSITE" id="PS00617">
    <property type="entry name" value="RECF_1"/>
    <property type="match status" value="1"/>
</dbReference>
<dbReference type="GO" id="GO:0009432">
    <property type="term" value="P:SOS response"/>
    <property type="evidence" value="ECO:0007669"/>
    <property type="project" value="UniProtKB-UniRule"/>
</dbReference>
<gene>
    <name evidence="8" type="primary">recF</name>
    <name evidence="10" type="ORF">AVDCRST_MAG78-1461</name>
</gene>
<accession>A0A6J4Q571</accession>
<dbReference type="SUPFAM" id="SSF52540">
    <property type="entry name" value="P-loop containing nucleoside triphosphate hydrolases"/>
    <property type="match status" value="1"/>
</dbReference>
<comment type="similarity">
    <text evidence="8">Belongs to the RecF family.</text>
</comment>
<evidence type="ECO:0000313" key="10">
    <source>
        <dbReference type="EMBL" id="CAA9428249.1"/>
    </source>
</evidence>
<organism evidence="10">
    <name type="scientific">uncultured Rubrobacteraceae bacterium</name>
    <dbReference type="NCBI Taxonomy" id="349277"/>
    <lineage>
        <taxon>Bacteria</taxon>
        <taxon>Bacillati</taxon>
        <taxon>Actinomycetota</taxon>
        <taxon>Rubrobacteria</taxon>
        <taxon>Rubrobacterales</taxon>
        <taxon>Rubrobacteraceae</taxon>
        <taxon>environmental samples</taxon>
    </lineage>
</organism>
<dbReference type="Gene3D" id="3.40.50.300">
    <property type="entry name" value="P-loop containing nucleotide triphosphate hydrolases"/>
    <property type="match status" value="1"/>
</dbReference>
<dbReference type="GO" id="GO:0016887">
    <property type="term" value="F:ATP hydrolysis activity"/>
    <property type="evidence" value="ECO:0007669"/>
    <property type="project" value="InterPro"/>
</dbReference>
<evidence type="ECO:0000256" key="2">
    <source>
        <dbReference type="ARBA" id="ARBA00022705"/>
    </source>
</evidence>
<dbReference type="InterPro" id="IPR027417">
    <property type="entry name" value="P-loop_NTPase"/>
</dbReference>
<keyword evidence="5 8" id="KW-0067">ATP-binding</keyword>
<dbReference type="GO" id="GO:0005524">
    <property type="term" value="F:ATP binding"/>
    <property type="evidence" value="ECO:0007669"/>
    <property type="project" value="UniProtKB-UniRule"/>
</dbReference>
<dbReference type="EMBL" id="CADCVB010000099">
    <property type="protein sequence ID" value="CAA9428249.1"/>
    <property type="molecule type" value="Genomic_DNA"/>
</dbReference>
<dbReference type="PANTHER" id="PTHR32182">
    <property type="entry name" value="DNA REPLICATION AND REPAIR PROTEIN RECF"/>
    <property type="match status" value="1"/>
</dbReference>
<dbReference type="NCBIfam" id="TIGR00611">
    <property type="entry name" value="recf"/>
    <property type="match status" value="1"/>
</dbReference>
<dbReference type="GO" id="GO:0005737">
    <property type="term" value="C:cytoplasm"/>
    <property type="evidence" value="ECO:0007669"/>
    <property type="project" value="UniProtKB-SubCell"/>
</dbReference>
<evidence type="ECO:0000256" key="5">
    <source>
        <dbReference type="ARBA" id="ARBA00022840"/>
    </source>
</evidence>
<dbReference type="GO" id="GO:0006302">
    <property type="term" value="P:double-strand break repair"/>
    <property type="evidence" value="ECO:0007669"/>
    <property type="project" value="InterPro"/>
</dbReference>
<dbReference type="GO" id="GO:0003697">
    <property type="term" value="F:single-stranded DNA binding"/>
    <property type="evidence" value="ECO:0007669"/>
    <property type="project" value="UniProtKB-UniRule"/>
</dbReference>
<dbReference type="GO" id="GO:0000731">
    <property type="term" value="P:DNA synthesis involved in DNA repair"/>
    <property type="evidence" value="ECO:0007669"/>
    <property type="project" value="TreeGrafter"/>
</dbReference>
<keyword evidence="2 8" id="KW-0235">DNA replication</keyword>
<comment type="function">
    <text evidence="8">The RecF protein is involved in DNA metabolism; it is required for DNA replication and normal SOS inducibility. RecF binds preferentially to single-stranded, linear DNA. It also seems to bind ATP.</text>
</comment>
<dbReference type="Pfam" id="PF13476">
    <property type="entry name" value="AAA_23"/>
    <property type="match status" value="1"/>
</dbReference>
<reference evidence="10" key="1">
    <citation type="submission" date="2020-02" db="EMBL/GenBank/DDBJ databases">
        <authorList>
            <person name="Meier V. D."/>
        </authorList>
    </citation>
    <scope>NUCLEOTIDE SEQUENCE</scope>
    <source>
        <strain evidence="10">AVDCRST_MAG78</strain>
    </source>
</reference>
<dbReference type="InterPro" id="IPR038729">
    <property type="entry name" value="Rad50/SbcC_AAA"/>
</dbReference>
<feature type="binding site" evidence="8">
    <location>
        <begin position="32"/>
        <end position="39"/>
    </location>
    <ligand>
        <name>ATP</name>
        <dbReference type="ChEBI" id="CHEBI:30616"/>
    </ligand>
</feature>
<evidence type="ECO:0000259" key="9">
    <source>
        <dbReference type="Pfam" id="PF13476"/>
    </source>
</evidence>
<evidence type="ECO:0000256" key="8">
    <source>
        <dbReference type="HAMAP-Rule" id="MF_00365"/>
    </source>
</evidence>
<sequence length="385" mass="42091">MSSYLRALRLVNFRNYADATVLLDPGLNIVFGDNAQGKTNLLEAISFAVTGSTPRTPNDPEVVRWGEDFARTEMRLSLNGDSAGEERKVAVGYAPGQKKRLTVDGAPAPSLTAYAAGGAGVRVVTFFPDDIRIVKGAPADRREFLDGLLSSLRPTYAHAVAEYAKAVQQRNQLLRRIRDGFSSERTLSTWDQKVLDLGTMVLEGRTAAIEPLASLFGDAVGALYGPEKAALRYSYSAPLEEYTEALREARGTDIERGTTSVGPHRDDFAVLFGGVSMTTYGSQGQQRLATLALKFAAREYLRAETGQDPILLFDDVMSELDERRRGYLTEYFLGSTQAVITTTNLEYFEEKVLERARVVRISGGSVLQDTRAGAADRVADAKPLN</sequence>
<comment type="subcellular location">
    <subcellularLocation>
        <location evidence="8">Cytoplasm</location>
    </subcellularLocation>
</comment>
<evidence type="ECO:0000256" key="1">
    <source>
        <dbReference type="ARBA" id="ARBA00022490"/>
    </source>
</evidence>
<keyword evidence="1 8" id="KW-0963">Cytoplasm</keyword>
<keyword evidence="7 8" id="KW-0234">DNA repair</keyword>
<dbReference type="Gene3D" id="1.20.1050.90">
    <property type="entry name" value="RecF/RecN/SMC, N-terminal domain"/>
    <property type="match status" value="1"/>
</dbReference>